<dbReference type="GO" id="GO:0005829">
    <property type="term" value="C:cytosol"/>
    <property type="evidence" value="ECO:0007669"/>
    <property type="project" value="TreeGrafter"/>
</dbReference>
<evidence type="ECO:0000256" key="2">
    <source>
        <dbReference type="ARBA" id="ARBA00023125"/>
    </source>
</evidence>
<dbReference type="EMBL" id="CAFBPM010000026">
    <property type="protein sequence ID" value="CAB5031616.1"/>
    <property type="molecule type" value="Genomic_DNA"/>
</dbReference>
<dbReference type="PANTHER" id="PTHR30154:SF34">
    <property type="entry name" value="TRANSCRIPTIONAL REGULATOR AZLB"/>
    <property type="match status" value="1"/>
</dbReference>
<dbReference type="InterPro" id="IPR036390">
    <property type="entry name" value="WH_DNA-bd_sf"/>
</dbReference>
<evidence type="ECO:0000313" key="6">
    <source>
        <dbReference type="EMBL" id="CAB5031616.1"/>
    </source>
</evidence>
<gene>
    <name evidence="5" type="ORF">UFOPK3427_01462</name>
    <name evidence="6" type="ORF">UFOPK4112_01722</name>
</gene>
<dbReference type="Pfam" id="PF13404">
    <property type="entry name" value="HTH_AsnC-type"/>
    <property type="match status" value="1"/>
</dbReference>
<dbReference type="EMBL" id="CAFBLT010000002">
    <property type="protein sequence ID" value="CAB4880893.1"/>
    <property type="molecule type" value="Genomic_DNA"/>
</dbReference>
<sequence length="168" mass="18482">MARAARATQITKIDAAPRAPVSLDDADRRIIEALQSDGRRAYGSIAEDVGLSEAAVRRRVQRLRDAGALDIVAVTDPLQLGFHREAMLGIKVQGDVRSVADEIAAIDEAIYVVLCAGSFDILVELITEDDDHLVHVLNDQIRAVEGVRQVETFLYLKLAKQTYSWGTR</sequence>
<dbReference type="InterPro" id="IPR000485">
    <property type="entry name" value="AsnC-type_HTH_dom"/>
</dbReference>
<dbReference type="InterPro" id="IPR011991">
    <property type="entry name" value="ArsR-like_HTH"/>
</dbReference>
<dbReference type="SMART" id="SM00344">
    <property type="entry name" value="HTH_ASNC"/>
    <property type="match status" value="1"/>
</dbReference>
<evidence type="ECO:0000313" key="5">
    <source>
        <dbReference type="EMBL" id="CAB4880893.1"/>
    </source>
</evidence>
<evidence type="ECO:0000256" key="1">
    <source>
        <dbReference type="ARBA" id="ARBA00023015"/>
    </source>
</evidence>
<dbReference type="Gene3D" id="1.10.10.10">
    <property type="entry name" value="Winged helix-like DNA-binding domain superfamily/Winged helix DNA-binding domain"/>
    <property type="match status" value="1"/>
</dbReference>
<keyword evidence="2" id="KW-0238">DNA-binding</keyword>
<dbReference type="SUPFAM" id="SSF54909">
    <property type="entry name" value="Dimeric alpha+beta barrel"/>
    <property type="match status" value="1"/>
</dbReference>
<dbReference type="GO" id="GO:0043200">
    <property type="term" value="P:response to amino acid"/>
    <property type="evidence" value="ECO:0007669"/>
    <property type="project" value="TreeGrafter"/>
</dbReference>
<feature type="domain" description="HTH asnC-type" evidence="4">
    <location>
        <begin position="23"/>
        <end position="83"/>
    </location>
</feature>
<dbReference type="Gene3D" id="3.30.70.920">
    <property type="match status" value="1"/>
</dbReference>
<dbReference type="CDD" id="cd00090">
    <property type="entry name" value="HTH_ARSR"/>
    <property type="match status" value="1"/>
</dbReference>
<dbReference type="InterPro" id="IPR036388">
    <property type="entry name" value="WH-like_DNA-bd_sf"/>
</dbReference>
<evidence type="ECO:0000259" key="4">
    <source>
        <dbReference type="PROSITE" id="PS50956"/>
    </source>
</evidence>
<keyword evidence="1" id="KW-0805">Transcription regulation</keyword>
<protein>
    <submittedName>
        <fullName evidence="5">Unannotated protein</fullName>
    </submittedName>
</protein>
<dbReference type="PRINTS" id="PR00033">
    <property type="entry name" value="HTHASNC"/>
</dbReference>
<dbReference type="SUPFAM" id="SSF46785">
    <property type="entry name" value="Winged helix' DNA-binding domain"/>
    <property type="match status" value="1"/>
</dbReference>
<keyword evidence="3" id="KW-0804">Transcription</keyword>
<evidence type="ECO:0000256" key="3">
    <source>
        <dbReference type="ARBA" id="ARBA00023163"/>
    </source>
</evidence>
<proteinExistence type="predicted"/>
<name>A0A6J7EMY0_9ZZZZ</name>
<dbReference type="AlphaFoldDB" id="A0A6J7EMY0"/>
<dbReference type="InterPro" id="IPR019888">
    <property type="entry name" value="Tscrpt_reg_AsnC-like"/>
</dbReference>
<dbReference type="PANTHER" id="PTHR30154">
    <property type="entry name" value="LEUCINE-RESPONSIVE REGULATORY PROTEIN"/>
    <property type="match status" value="1"/>
</dbReference>
<dbReference type="GO" id="GO:0043565">
    <property type="term" value="F:sequence-specific DNA binding"/>
    <property type="evidence" value="ECO:0007669"/>
    <property type="project" value="InterPro"/>
</dbReference>
<accession>A0A6J7EMY0</accession>
<reference evidence="5" key="1">
    <citation type="submission" date="2020-05" db="EMBL/GenBank/DDBJ databases">
        <authorList>
            <person name="Chiriac C."/>
            <person name="Salcher M."/>
            <person name="Ghai R."/>
            <person name="Kavagutti S V."/>
        </authorList>
    </citation>
    <scope>NUCLEOTIDE SEQUENCE</scope>
</reference>
<dbReference type="InterPro" id="IPR054609">
    <property type="entry name" value="PF0864-like_C"/>
</dbReference>
<dbReference type="Pfam" id="PF22482">
    <property type="entry name" value="AsnC_trans_reg_3"/>
    <property type="match status" value="1"/>
</dbReference>
<organism evidence="5">
    <name type="scientific">freshwater metagenome</name>
    <dbReference type="NCBI Taxonomy" id="449393"/>
    <lineage>
        <taxon>unclassified sequences</taxon>
        <taxon>metagenomes</taxon>
        <taxon>ecological metagenomes</taxon>
    </lineage>
</organism>
<dbReference type="PROSITE" id="PS50956">
    <property type="entry name" value="HTH_ASNC_2"/>
    <property type="match status" value="1"/>
</dbReference>
<dbReference type="InterPro" id="IPR011008">
    <property type="entry name" value="Dimeric_a/b-barrel"/>
</dbReference>